<feature type="chain" id="PRO_5001517460" evidence="1">
    <location>
        <begin position="19"/>
        <end position="214"/>
    </location>
</feature>
<dbReference type="InterPro" id="IPR012674">
    <property type="entry name" value="Calycin"/>
</dbReference>
<evidence type="ECO:0000256" key="1">
    <source>
        <dbReference type="SAM" id="SignalP"/>
    </source>
</evidence>
<feature type="signal peptide" evidence="1">
    <location>
        <begin position="1"/>
        <end position="18"/>
    </location>
</feature>
<keyword evidence="1" id="KW-0732">Signal</keyword>
<protein>
    <submittedName>
        <fullName evidence="2">Putative secreted protein 94</fullName>
    </submittedName>
</protein>
<evidence type="ECO:0000313" key="2">
    <source>
        <dbReference type="EMBL" id="JAC31019.1"/>
    </source>
</evidence>
<dbReference type="EMBL" id="GBBM01004399">
    <property type="protein sequence ID" value="JAC31019.1"/>
    <property type="molecule type" value="mRNA"/>
</dbReference>
<accession>A0A023GB07</accession>
<name>A0A023GB07_AMBTT</name>
<reference evidence="2" key="1">
    <citation type="submission" date="2014-03" db="EMBL/GenBank/DDBJ databases">
        <title>The sialotranscriptome of Amblyomma triste, Amblyomma parvum and Amblyomma cajennense ticks, uncovered by 454-based RNA-seq.</title>
        <authorList>
            <person name="Garcia G.R."/>
            <person name="Gardinassi L.G."/>
            <person name="Ribeiro J.M."/>
            <person name="Anatriello E."/>
            <person name="Ferreira B.R."/>
            <person name="Moreira H.N."/>
            <person name="Mafra C."/>
            <person name="Olegario M.M."/>
            <person name="Szabo P.J."/>
            <person name="Miranda-Santos I.K."/>
            <person name="Maruyama S.R."/>
        </authorList>
    </citation>
    <scope>NUCLEOTIDE SEQUENCE</scope>
    <source>
        <strain evidence="2">Mato Grasso do Sul</strain>
        <tissue evidence="2">Salivary glands</tissue>
    </source>
</reference>
<organism evidence="2">
    <name type="scientific">Amblyomma triste</name>
    <name type="common">Neotropical tick</name>
    <dbReference type="NCBI Taxonomy" id="251400"/>
    <lineage>
        <taxon>Eukaryota</taxon>
        <taxon>Metazoa</taxon>
        <taxon>Ecdysozoa</taxon>
        <taxon>Arthropoda</taxon>
        <taxon>Chelicerata</taxon>
        <taxon>Arachnida</taxon>
        <taxon>Acari</taxon>
        <taxon>Parasitiformes</taxon>
        <taxon>Ixodida</taxon>
        <taxon>Ixodoidea</taxon>
        <taxon>Ixodidae</taxon>
        <taxon>Amblyomminae</taxon>
        <taxon>Amblyomma</taxon>
    </lineage>
</organism>
<sequence length="214" mass="23489">MLLLPLLIVGFGVCSTESKNVPVPQAPTNKTLIVGTRKLMRSNETIRLLMYSNSIEGEIPKCISSNLLTEKQVGGGFRRTLEADGNITADSGKPIKPMKTSTTAPPKMHKISVRANVTVYVGQVYPTLQVKPDEDKLPPLWKDVQYILHAADKCIILAAGSYNGDPDKPPCTLWGYEKQTKCEQKFQNLCGNGVSVDLSECERLKKEGDSPVEN</sequence>
<proteinExistence type="evidence at transcript level"/>
<dbReference type="AlphaFoldDB" id="A0A023GB07"/>
<dbReference type="Gene3D" id="2.40.128.20">
    <property type="match status" value="1"/>
</dbReference>